<sequence length="400" mass="41750">MLRADSPLGRLVLALAAYPPQEPAVPPGRPGARLVAALGARPVPVAAIPVRMPPAPRTSAYRPSAHRPSAHLSLARGRWLSGLLTTWLIVLTCLTAAAVQEVLPTPWEQVEPQRAGGLPPEQWRLVDGGRLGPAGRADALTFTPDGRSLVTVSRSSARTWEVWDPEDPEHIALPHGMRHVTAVGTSPDGRTLVAAGAEGVRGLSLDSGTTRWSAGGVAGEVKALAVTGREVLLADAARDGTTGITALGAGTREARRLSRLGLTARSARFSPDGRTLAVAEAGGPVRLWDVSDPRHPRAGGPLPASSGHETTALAFSPDARMLATVDSGRTVRLWDLTERAHPRSLGRPLGDGTERVAELAFSPDGRLVATVGADGTATLWWRSPGTEAHAPDVPSGATAQ</sequence>
<evidence type="ECO:0000256" key="1">
    <source>
        <dbReference type="PROSITE-ProRule" id="PRU00221"/>
    </source>
</evidence>
<dbReference type="PANTHER" id="PTHR19879:SF9">
    <property type="entry name" value="TRANSCRIPTION INITIATION FACTOR TFIID SUBUNIT 5"/>
    <property type="match status" value="1"/>
</dbReference>
<dbReference type="RefSeq" id="WP_184970636.1">
    <property type="nucleotide sequence ID" value="NZ_BAAAWF010000078.1"/>
</dbReference>
<evidence type="ECO:0000313" key="2">
    <source>
        <dbReference type="EMBL" id="MBB5930322.1"/>
    </source>
</evidence>
<dbReference type="PROSITE" id="PS50294">
    <property type="entry name" value="WD_REPEATS_REGION"/>
    <property type="match status" value="1"/>
</dbReference>
<organism evidence="2 3">
    <name type="scientific">Streptomyces echinatus</name>
    <dbReference type="NCBI Taxonomy" id="67293"/>
    <lineage>
        <taxon>Bacteria</taxon>
        <taxon>Bacillati</taxon>
        <taxon>Actinomycetota</taxon>
        <taxon>Actinomycetes</taxon>
        <taxon>Kitasatosporales</taxon>
        <taxon>Streptomycetaceae</taxon>
        <taxon>Streptomyces</taxon>
    </lineage>
</organism>
<dbReference type="PROSITE" id="PS50082">
    <property type="entry name" value="WD_REPEATS_2"/>
    <property type="match status" value="3"/>
</dbReference>
<feature type="repeat" description="WD" evidence="1">
    <location>
        <begin position="266"/>
        <end position="298"/>
    </location>
</feature>
<dbReference type="Proteomes" id="UP000585836">
    <property type="component" value="Unassembled WGS sequence"/>
</dbReference>
<protein>
    <recommendedName>
        <fullName evidence="4">WD40 repeat domain-containing protein</fullName>
    </recommendedName>
</protein>
<keyword evidence="1" id="KW-0853">WD repeat</keyword>
<feature type="repeat" description="WD" evidence="1">
    <location>
        <begin position="311"/>
        <end position="344"/>
    </location>
</feature>
<accession>A0A7W9Q081</accession>
<dbReference type="InterPro" id="IPR015943">
    <property type="entry name" value="WD40/YVTN_repeat-like_dom_sf"/>
</dbReference>
<name>A0A7W9Q081_9ACTN</name>
<dbReference type="AlphaFoldDB" id="A0A7W9Q081"/>
<dbReference type="EMBL" id="JACHJK010000011">
    <property type="protein sequence ID" value="MBB5930322.1"/>
    <property type="molecule type" value="Genomic_DNA"/>
</dbReference>
<reference evidence="2 3" key="1">
    <citation type="submission" date="2020-08" db="EMBL/GenBank/DDBJ databases">
        <title>Genomic Encyclopedia of Type Strains, Phase III (KMG-III): the genomes of soil and plant-associated and newly described type strains.</title>
        <authorList>
            <person name="Whitman W."/>
        </authorList>
    </citation>
    <scope>NUCLEOTIDE SEQUENCE [LARGE SCALE GENOMIC DNA]</scope>
    <source>
        <strain evidence="2 3">CECT 3313</strain>
    </source>
</reference>
<evidence type="ECO:0008006" key="4">
    <source>
        <dbReference type="Google" id="ProtNLM"/>
    </source>
</evidence>
<dbReference type="SUPFAM" id="SSF63829">
    <property type="entry name" value="Calcium-dependent phosphotriesterase"/>
    <property type="match status" value="1"/>
</dbReference>
<feature type="repeat" description="WD" evidence="1">
    <location>
        <begin position="349"/>
        <end position="380"/>
    </location>
</feature>
<dbReference type="Pfam" id="PF00400">
    <property type="entry name" value="WD40"/>
    <property type="match status" value="2"/>
</dbReference>
<keyword evidence="3" id="KW-1185">Reference proteome</keyword>
<dbReference type="Gene3D" id="2.130.10.10">
    <property type="entry name" value="YVTN repeat-like/Quinoprotein amine dehydrogenase"/>
    <property type="match status" value="2"/>
</dbReference>
<dbReference type="PANTHER" id="PTHR19879">
    <property type="entry name" value="TRANSCRIPTION INITIATION FACTOR TFIID"/>
    <property type="match status" value="1"/>
</dbReference>
<dbReference type="SMART" id="SM00320">
    <property type="entry name" value="WD40"/>
    <property type="match status" value="5"/>
</dbReference>
<dbReference type="InterPro" id="IPR001680">
    <property type="entry name" value="WD40_rpt"/>
</dbReference>
<comment type="caution">
    <text evidence="2">The sequence shown here is derived from an EMBL/GenBank/DDBJ whole genome shotgun (WGS) entry which is preliminary data.</text>
</comment>
<gene>
    <name evidence="2" type="ORF">FHS34_005815</name>
</gene>
<evidence type="ECO:0000313" key="3">
    <source>
        <dbReference type="Proteomes" id="UP000585836"/>
    </source>
</evidence>
<proteinExistence type="predicted"/>